<gene>
    <name evidence="7" type="ORF">NE237_023923</name>
</gene>
<dbReference type="Gene3D" id="3.40.1810.10">
    <property type="entry name" value="Transcription factor, MADS-box"/>
    <property type="match status" value="1"/>
</dbReference>
<keyword evidence="8" id="KW-1185">Reference proteome</keyword>
<dbReference type="SUPFAM" id="SSF55455">
    <property type="entry name" value="SRF-like"/>
    <property type="match status" value="1"/>
</dbReference>
<dbReference type="PRINTS" id="PR00404">
    <property type="entry name" value="MADSDOMAIN"/>
</dbReference>
<dbReference type="PANTHER" id="PTHR48019">
    <property type="entry name" value="SERUM RESPONSE FACTOR HOMOLOG"/>
    <property type="match status" value="1"/>
</dbReference>
<evidence type="ECO:0000313" key="8">
    <source>
        <dbReference type="Proteomes" id="UP001141806"/>
    </source>
</evidence>
<evidence type="ECO:0000259" key="6">
    <source>
        <dbReference type="PROSITE" id="PS50066"/>
    </source>
</evidence>
<dbReference type="GO" id="GO:0046983">
    <property type="term" value="F:protein dimerization activity"/>
    <property type="evidence" value="ECO:0007669"/>
    <property type="project" value="InterPro"/>
</dbReference>
<accession>A0A9Q0HHV8</accession>
<comment type="caution">
    <text evidence="7">The sequence shown here is derived from an EMBL/GenBank/DDBJ whole genome shotgun (WGS) entry which is preliminary data.</text>
</comment>
<dbReference type="PROSITE" id="PS50066">
    <property type="entry name" value="MADS_BOX_2"/>
    <property type="match status" value="1"/>
</dbReference>
<evidence type="ECO:0000256" key="1">
    <source>
        <dbReference type="ARBA" id="ARBA00004123"/>
    </source>
</evidence>
<reference evidence="7" key="1">
    <citation type="journal article" date="2023" name="Plant J.">
        <title>The genome of the king protea, Protea cynaroides.</title>
        <authorList>
            <person name="Chang J."/>
            <person name="Duong T.A."/>
            <person name="Schoeman C."/>
            <person name="Ma X."/>
            <person name="Roodt D."/>
            <person name="Barker N."/>
            <person name="Li Z."/>
            <person name="Van de Peer Y."/>
            <person name="Mizrachi E."/>
        </authorList>
    </citation>
    <scope>NUCLEOTIDE SEQUENCE</scope>
    <source>
        <tissue evidence="7">Young leaves</tissue>
    </source>
</reference>
<dbReference type="GO" id="GO:0000977">
    <property type="term" value="F:RNA polymerase II transcription regulatory region sequence-specific DNA binding"/>
    <property type="evidence" value="ECO:0007669"/>
    <property type="project" value="InterPro"/>
</dbReference>
<name>A0A9Q0HHV8_9MAGN</name>
<dbReference type="OrthoDB" id="1898716at2759"/>
<dbReference type="EMBL" id="JAMYWD010000008">
    <property type="protein sequence ID" value="KAJ4963984.1"/>
    <property type="molecule type" value="Genomic_DNA"/>
</dbReference>
<sequence length="528" mass="58375">MGRAKLEIKKIENTSSRQITFSKRRNGIIKKAYELSILCDVDVALIIFSPSGRLTIFSGNKRIEDVIWRYLSLPEHEKAGWMYEVDLDRINSLDDVDYYEQILQAALSRVRARKIYPQPQVVNANGLAAEDPNHLLNWSFLPTDPQVQIVHFFDPNGTLASRDQIQTPTAFWPPPPAVSPPPTLLYGNGYLMNHINPSSGIEEEPGHVNLPQWSEYYVTGHGSVPENKHKVHIRHTMVRNYRLVFSITMWSSSNGVARGSEEGPDGSTSGVECTADSPDLVVYRFSPIITCGWYSISHVANGSQPLKISSVVAEGRPTLLESWTAPKGGGGTLWTKGQEQTESGMVSDGEVTLAAYPEFRILRLDAARLLEVQSLVGRLPVDGHSTATVFTAGGLSPAGNQDTAAAKVSQPFQRDKIAWLGGVNLMNRMVSLLSHMGSQAAVKRFVDSGGVGQSLTAALVALLGRSWEDLQSEHQDHGLAMGRKTMPVERRSLQVAAVRGDLWLKRNYRLNIGRSSGFQIRKVRRQIQ</sequence>
<keyword evidence="2" id="KW-0805">Transcription regulation</keyword>
<dbReference type="GO" id="GO:0045944">
    <property type="term" value="P:positive regulation of transcription by RNA polymerase II"/>
    <property type="evidence" value="ECO:0007669"/>
    <property type="project" value="InterPro"/>
</dbReference>
<dbReference type="Pfam" id="PF00319">
    <property type="entry name" value="SRF-TF"/>
    <property type="match status" value="1"/>
</dbReference>
<protein>
    <recommendedName>
        <fullName evidence="6">MADS-box domain-containing protein</fullName>
    </recommendedName>
</protein>
<feature type="domain" description="MADS-box" evidence="6">
    <location>
        <begin position="1"/>
        <end position="61"/>
    </location>
</feature>
<dbReference type="CDD" id="cd00265">
    <property type="entry name" value="MADS_MEF2_like"/>
    <property type="match status" value="1"/>
</dbReference>
<dbReference type="InterPro" id="IPR050142">
    <property type="entry name" value="MADS-box/MEF2_TF"/>
</dbReference>
<organism evidence="7 8">
    <name type="scientific">Protea cynaroides</name>
    <dbReference type="NCBI Taxonomy" id="273540"/>
    <lineage>
        <taxon>Eukaryota</taxon>
        <taxon>Viridiplantae</taxon>
        <taxon>Streptophyta</taxon>
        <taxon>Embryophyta</taxon>
        <taxon>Tracheophyta</taxon>
        <taxon>Spermatophyta</taxon>
        <taxon>Magnoliopsida</taxon>
        <taxon>Proteales</taxon>
        <taxon>Proteaceae</taxon>
        <taxon>Protea</taxon>
    </lineage>
</organism>
<dbReference type="InterPro" id="IPR002100">
    <property type="entry name" value="TF_MADSbox"/>
</dbReference>
<dbReference type="AlphaFoldDB" id="A0A9Q0HHV8"/>
<keyword evidence="4" id="KW-0804">Transcription</keyword>
<evidence type="ECO:0000256" key="5">
    <source>
        <dbReference type="ARBA" id="ARBA00023242"/>
    </source>
</evidence>
<dbReference type="Proteomes" id="UP001141806">
    <property type="component" value="Unassembled WGS sequence"/>
</dbReference>
<dbReference type="FunFam" id="3.40.1810.10:FF:000028">
    <property type="entry name" value="Agamous-like MADS-box protein AGL66 isoform A"/>
    <property type="match status" value="1"/>
</dbReference>
<comment type="subcellular location">
    <subcellularLocation>
        <location evidence="1">Nucleus</location>
    </subcellularLocation>
</comment>
<dbReference type="GO" id="GO:0005634">
    <property type="term" value="C:nucleus"/>
    <property type="evidence" value="ECO:0007669"/>
    <property type="project" value="UniProtKB-SubCell"/>
</dbReference>
<evidence type="ECO:0000256" key="3">
    <source>
        <dbReference type="ARBA" id="ARBA00023125"/>
    </source>
</evidence>
<evidence type="ECO:0000256" key="4">
    <source>
        <dbReference type="ARBA" id="ARBA00023163"/>
    </source>
</evidence>
<dbReference type="InterPro" id="IPR033896">
    <property type="entry name" value="MEF2-like_N"/>
</dbReference>
<dbReference type="PROSITE" id="PS00350">
    <property type="entry name" value="MADS_BOX_1"/>
    <property type="match status" value="1"/>
</dbReference>
<proteinExistence type="predicted"/>
<dbReference type="SMART" id="SM00432">
    <property type="entry name" value="MADS"/>
    <property type="match status" value="1"/>
</dbReference>
<evidence type="ECO:0000313" key="7">
    <source>
        <dbReference type="EMBL" id="KAJ4963984.1"/>
    </source>
</evidence>
<keyword evidence="3" id="KW-0238">DNA-binding</keyword>
<keyword evidence="5" id="KW-0539">Nucleus</keyword>
<dbReference type="InterPro" id="IPR036879">
    <property type="entry name" value="TF_MADSbox_sf"/>
</dbReference>
<evidence type="ECO:0000256" key="2">
    <source>
        <dbReference type="ARBA" id="ARBA00023015"/>
    </source>
</evidence>